<gene>
    <name evidence="2" type="ORF">SDC9_07880</name>
</gene>
<comment type="caution">
    <text evidence="2">The sequence shown here is derived from an EMBL/GenBank/DDBJ whole genome shotgun (WGS) entry which is preliminary data.</text>
</comment>
<keyword evidence="1" id="KW-0812">Transmembrane</keyword>
<feature type="transmembrane region" description="Helical" evidence="1">
    <location>
        <begin position="63"/>
        <end position="87"/>
    </location>
</feature>
<name>A0A644T664_9ZZZZ</name>
<keyword evidence="1" id="KW-0472">Membrane</keyword>
<keyword evidence="1" id="KW-1133">Transmembrane helix</keyword>
<feature type="transmembrane region" description="Helical" evidence="1">
    <location>
        <begin position="12"/>
        <end position="36"/>
    </location>
</feature>
<accession>A0A644T664</accession>
<reference evidence="2" key="1">
    <citation type="submission" date="2019-08" db="EMBL/GenBank/DDBJ databases">
        <authorList>
            <person name="Kucharzyk K."/>
            <person name="Murdoch R.W."/>
            <person name="Higgins S."/>
            <person name="Loffler F."/>
        </authorList>
    </citation>
    <scope>NUCLEOTIDE SEQUENCE</scope>
</reference>
<organism evidence="2">
    <name type="scientific">bioreactor metagenome</name>
    <dbReference type="NCBI Taxonomy" id="1076179"/>
    <lineage>
        <taxon>unclassified sequences</taxon>
        <taxon>metagenomes</taxon>
        <taxon>ecological metagenomes</taxon>
    </lineage>
</organism>
<dbReference type="AlphaFoldDB" id="A0A644T664"/>
<evidence type="ECO:0000256" key="1">
    <source>
        <dbReference type="SAM" id="Phobius"/>
    </source>
</evidence>
<dbReference type="EMBL" id="VSSQ01000017">
    <property type="protein sequence ID" value="MPL62269.1"/>
    <property type="molecule type" value="Genomic_DNA"/>
</dbReference>
<sequence length="96" mass="11338">MNVKITVKQKRIFFLSFSIFAMSVFYLLIANFLLYLNFAASHNGYPFSADCIFFEVEVTLSSISGMLLTTLKLAMIVFWFFMFFISLKEYKKLEYF</sequence>
<evidence type="ECO:0000313" key="2">
    <source>
        <dbReference type="EMBL" id="MPL62269.1"/>
    </source>
</evidence>
<protein>
    <submittedName>
        <fullName evidence="2">Uncharacterized protein</fullName>
    </submittedName>
</protein>
<proteinExistence type="predicted"/>